<dbReference type="PATRIC" id="fig|1227456.3.peg.1167"/>
<dbReference type="AlphaFoldDB" id="M0ND06"/>
<dbReference type="Proteomes" id="UP000011625">
    <property type="component" value="Unassembled WGS sequence"/>
</dbReference>
<evidence type="ECO:0000313" key="3">
    <source>
        <dbReference type="Proteomes" id="UP000011625"/>
    </source>
</evidence>
<dbReference type="EMBL" id="AOME01000027">
    <property type="protein sequence ID" value="EMA54540.1"/>
    <property type="molecule type" value="Genomic_DNA"/>
</dbReference>
<comment type="caution">
    <text evidence="2">The sequence shown here is derived from an EMBL/GenBank/DDBJ whole genome shotgun (WGS) entry which is preliminary data.</text>
</comment>
<name>M0ND06_9EURY</name>
<gene>
    <name evidence="2" type="ORF">C450_05775</name>
</gene>
<accession>M0ND06</accession>
<evidence type="ECO:0000313" key="2">
    <source>
        <dbReference type="EMBL" id="EMA54540.1"/>
    </source>
</evidence>
<keyword evidence="3" id="KW-1185">Reference proteome</keyword>
<feature type="region of interest" description="Disordered" evidence="1">
    <location>
        <begin position="70"/>
        <end position="92"/>
    </location>
</feature>
<evidence type="ECO:0000256" key="1">
    <source>
        <dbReference type="SAM" id="MobiDB-lite"/>
    </source>
</evidence>
<sequence length="92" mass="10470">MLQQIASEYIRTQIYIRTVRKGREKHATAAFFKISHSASQSILARAERNYNVPFDNDQWRLELAKVDAGEKALPPLNSKSTRPTTPTSPPEE</sequence>
<organism evidence="2 3">
    <name type="scientific">Halococcus salifodinae DSM 8989</name>
    <dbReference type="NCBI Taxonomy" id="1227456"/>
    <lineage>
        <taxon>Archaea</taxon>
        <taxon>Methanobacteriati</taxon>
        <taxon>Methanobacteriota</taxon>
        <taxon>Stenosarchaea group</taxon>
        <taxon>Halobacteria</taxon>
        <taxon>Halobacteriales</taxon>
        <taxon>Halococcaceae</taxon>
        <taxon>Halococcus</taxon>
    </lineage>
</organism>
<protein>
    <submittedName>
        <fullName evidence="2">Resolvase domain protein</fullName>
    </submittedName>
</protein>
<proteinExistence type="predicted"/>
<dbReference type="STRING" id="1227456.C450_05775"/>
<reference evidence="2 3" key="1">
    <citation type="journal article" date="2014" name="PLoS Genet.">
        <title>Phylogenetically driven sequencing of extremely halophilic archaea reveals strategies for static and dynamic osmo-response.</title>
        <authorList>
            <person name="Becker E.A."/>
            <person name="Seitzer P.M."/>
            <person name="Tritt A."/>
            <person name="Larsen D."/>
            <person name="Krusor M."/>
            <person name="Yao A.I."/>
            <person name="Wu D."/>
            <person name="Madern D."/>
            <person name="Eisen J.A."/>
            <person name="Darling A.E."/>
            <person name="Facciotti M.T."/>
        </authorList>
    </citation>
    <scope>NUCLEOTIDE SEQUENCE [LARGE SCALE GENOMIC DNA]</scope>
    <source>
        <strain evidence="2 3">DSM 8989</strain>
    </source>
</reference>